<evidence type="ECO:0000256" key="4">
    <source>
        <dbReference type="PIRSR" id="PIRSR606823-2"/>
    </source>
</evidence>
<protein>
    <recommendedName>
        <fullName evidence="5">Neutral ceramidase</fullName>
        <ecNumber evidence="5">3.5.1.23</ecNumber>
    </recommendedName>
</protein>
<dbReference type="GO" id="GO:0016020">
    <property type="term" value="C:membrane"/>
    <property type="evidence" value="ECO:0007669"/>
    <property type="project" value="GOC"/>
</dbReference>
<proteinExistence type="inferred from homology"/>
<feature type="binding site" evidence="4">
    <location>
        <position position="156"/>
    </location>
    <ligand>
        <name>Zn(2+)</name>
        <dbReference type="ChEBI" id="CHEBI:29105"/>
    </ligand>
</feature>
<evidence type="ECO:0000256" key="6">
    <source>
        <dbReference type="SAM" id="MobiDB-lite"/>
    </source>
</evidence>
<feature type="region of interest" description="Disordered" evidence="6">
    <location>
        <begin position="773"/>
        <end position="809"/>
    </location>
</feature>
<dbReference type="AlphaFoldDB" id="A0A2K1QVS9"/>
<evidence type="ECO:0000256" key="3">
    <source>
        <dbReference type="PIRSR" id="PIRSR606823-1"/>
    </source>
</evidence>
<keyword evidence="5" id="KW-0746">Sphingolipid metabolism</keyword>
<keyword evidence="2 5" id="KW-0378">Hydrolase</keyword>
<dbReference type="GO" id="GO:0005576">
    <property type="term" value="C:extracellular region"/>
    <property type="evidence" value="ECO:0007669"/>
    <property type="project" value="TreeGrafter"/>
</dbReference>
<evidence type="ECO:0000259" key="8">
    <source>
        <dbReference type="Pfam" id="PF17048"/>
    </source>
</evidence>
<dbReference type="STRING" id="2082308.A0A2K1QVS9"/>
<dbReference type="GO" id="GO:0017040">
    <property type="term" value="F:N-acylsphingosine amidohydrolase activity"/>
    <property type="evidence" value="ECO:0007669"/>
    <property type="project" value="UniProtKB-UniRule"/>
</dbReference>
<feature type="compositionally biased region" description="Low complexity" evidence="6">
    <location>
        <begin position="793"/>
        <end position="805"/>
    </location>
</feature>
<dbReference type="GO" id="GO:0046512">
    <property type="term" value="P:sphingosine biosynthetic process"/>
    <property type="evidence" value="ECO:0007669"/>
    <property type="project" value="TreeGrafter"/>
</dbReference>
<feature type="domain" description="Neutral/alkaline non-lysosomal ceramidase N-terminal" evidence="7">
    <location>
        <begin position="61"/>
        <end position="592"/>
    </location>
</feature>
<comment type="cofactor">
    <cofactor evidence="4">
        <name>Zn(2+)</name>
        <dbReference type="ChEBI" id="CHEBI:29105"/>
    </cofactor>
    <text evidence="4">Binds 1 zinc ion per subunit.</text>
</comment>
<dbReference type="Pfam" id="PF04734">
    <property type="entry name" value="Ceramidase_alk"/>
    <property type="match status" value="1"/>
</dbReference>
<dbReference type="GO" id="GO:0046514">
    <property type="term" value="P:ceramide catabolic process"/>
    <property type="evidence" value="ECO:0007669"/>
    <property type="project" value="InterPro"/>
</dbReference>
<evidence type="ECO:0000256" key="2">
    <source>
        <dbReference type="ARBA" id="ARBA00022801"/>
    </source>
</evidence>
<comment type="caution">
    <text evidence="9">The sequence shown here is derived from an EMBL/GenBank/DDBJ whole genome shotgun (WGS) entry which is preliminary data.</text>
</comment>
<name>A0A2K1QVS9_9PEZI</name>
<dbReference type="InterPro" id="IPR006823">
    <property type="entry name" value="Ceramidase_alk"/>
</dbReference>
<dbReference type="InterPro" id="IPR038445">
    <property type="entry name" value="NCDase_C_sf"/>
</dbReference>
<dbReference type="InterPro" id="IPR031331">
    <property type="entry name" value="NEUT/ALK_ceramidase_C"/>
</dbReference>
<dbReference type="Gene3D" id="2.60.40.2300">
    <property type="entry name" value="Neutral/alkaline non-lysosomal ceramidase, C-terminal domain"/>
    <property type="match status" value="2"/>
</dbReference>
<feature type="active site" description="Nucleophile" evidence="3">
    <location>
        <position position="316"/>
    </location>
</feature>
<dbReference type="GO" id="GO:0046872">
    <property type="term" value="F:metal ion binding"/>
    <property type="evidence" value="ECO:0007669"/>
    <property type="project" value="UniProtKB-KW"/>
</dbReference>
<dbReference type="Pfam" id="PF17048">
    <property type="entry name" value="Ceramidse_alk_C"/>
    <property type="match status" value="1"/>
</dbReference>
<evidence type="ECO:0000256" key="1">
    <source>
        <dbReference type="ARBA" id="ARBA00009835"/>
    </source>
</evidence>
<evidence type="ECO:0000259" key="7">
    <source>
        <dbReference type="Pfam" id="PF04734"/>
    </source>
</evidence>
<feature type="binding site" evidence="4">
    <location>
        <position position="564"/>
    </location>
    <ligand>
        <name>Zn(2+)</name>
        <dbReference type="ChEBI" id="CHEBI:29105"/>
    </ligand>
</feature>
<feature type="binding site" evidence="4">
    <location>
        <position position="520"/>
    </location>
    <ligand>
        <name>Zn(2+)</name>
        <dbReference type="ChEBI" id="CHEBI:29105"/>
    </ligand>
</feature>
<keyword evidence="4" id="KW-0862">Zinc</keyword>
<gene>
    <name evidence="9" type="ORF">CAC42_1903</name>
</gene>
<evidence type="ECO:0000256" key="5">
    <source>
        <dbReference type="RuleBase" id="RU366019"/>
    </source>
</evidence>
<comment type="catalytic activity">
    <reaction evidence="5">
        <text>an N-acylsphing-4-enine + H2O = sphing-4-enine + a fatty acid</text>
        <dbReference type="Rhea" id="RHEA:20856"/>
        <dbReference type="ChEBI" id="CHEBI:15377"/>
        <dbReference type="ChEBI" id="CHEBI:28868"/>
        <dbReference type="ChEBI" id="CHEBI:52639"/>
        <dbReference type="ChEBI" id="CHEBI:57756"/>
        <dbReference type="EC" id="3.5.1.23"/>
    </reaction>
</comment>
<keyword evidence="5" id="KW-0443">Lipid metabolism</keyword>
<accession>A0A2K1QVS9</accession>
<dbReference type="PANTHER" id="PTHR12670:SF1">
    <property type="entry name" value="NEUTRAL CERAMIDASE"/>
    <property type="match status" value="1"/>
</dbReference>
<keyword evidence="4" id="KW-0479">Metal-binding</keyword>
<evidence type="ECO:0000313" key="9">
    <source>
        <dbReference type="EMBL" id="PNS19167.1"/>
    </source>
</evidence>
<reference evidence="9 10" key="1">
    <citation type="submission" date="2017-06" db="EMBL/GenBank/DDBJ databases">
        <title>Draft genome sequence of a variant of Elsinoe murrayae.</title>
        <authorList>
            <person name="Cheng Q."/>
        </authorList>
    </citation>
    <scope>NUCLEOTIDE SEQUENCE [LARGE SCALE GENOMIC DNA]</scope>
    <source>
        <strain evidence="9 10">CQ-2017a</strain>
    </source>
</reference>
<dbReference type="InParanoid" id="A0A2K1QVS9"/>
<dbReference type="OrthoDB" id="191371at2759"/>
<feature type="domain" description="Neutral/alkaline non-lysosomal ceramidase C-terminal" evidence="8">
    <location>
        <begin position="622"/>
        <end position="741"/>
    </location>
</feature>
<dbReference type="InterPro" id="IPR031329">
    <property type="entry name" value="NEUT/ALK_ceramidase_N"/>
</dbReference>
<sequence>MARTPVAVSLTAACMILIIVVFLLQTLGLPIRSLSALLSHDFVSEVCQAQGTNVNHPANRYLIGVGKADITGPVVEIGFMGYADPNQVGSGLRQRLYSRAFIIGSPTKPEDRIVYVVQDVQSGDTAVRQGILDGLKEMGGEYSVYGQQNVAITGTHSHSGPGAWLNYLLPQITTRGFDQQSYESIVRGTLRSIQLAHQSLQLGRLTYGKIEVPDTNINRSPYAYRANPSHERDLYNASVDKEMTMLRFTSSHSGTDIGVLTWFAVHGTSMLGNNTLVTGDNKGLAADLFEKYARRQNSTDPSFVAGFSQSNVGDTSPNVLGAWCESGPQGGQQCDFKTSLCGGEAQPCCGRGPHWGLNDAGTSSNYEIGRRQYVAARVLFESMQRDRKEIVQVASGQFPVVKSVHVFVDFANRTFTLPNGTDVRTCAAALGYSFAAGTTDGPGAFDFKQHNPGDPQASPLWEAVRNKLHQPGSDQIQCQGVKPILLDVGETTKPYLWTPNVVDLQFFRIGNLFIIVSPGEATTMASRRWKNILERAAVSLIREDGEGVNPLAVLGGPANSYTHYITTTEEYAVQRYEGASTLYGPHTLAAYLDLTSRLIPYLTRRAVAQAGASVPPLVPTLDRLDPGPSPPVHTNISLSFIGRVIRDSPGIFRRFGDVLVDTKPSYSLAIGQAPSIEVIFVAANPRNNAKLDNSFVTVERYDEQTGIWRRFRDDSDWSTVFEWERTSTLLGTSRAKVRWELGWELDTWGSPSKHDSRGHRDLDFPMKEHVGKNIDPWQPWRQSQSNDYHASRRSAMSAARRPSSPQKIRRNKISGFADDYLAASDLRARYRIRYRGDAKNLNGDIQAFEGLSREFNVT</sequence>
<keyword evidence="10" id="KW-1185">Reference proteome</keyword>
<dbReference type="EMBL" id="NKHZ01000033">
    <property type="protein sequence ID" value="PNS19167.1"/>
    <property type="molecule type" value="Genomic_DNA"/>
</dbReference>
<dbReference type="Proteomes" id="UP000243797">
    <property type="component" value="Unassembled WGS sequence"/>
</dbReference>
<dbReference type="GO" id="GO:0042759">
    <property type="term" value="P:long-chain fatty acid biosynthetic process"/>
    <property type="evidence" value="ECO:0007669"/>
    <property type="project" value="TreeGrafter"/>
</dbReference>
<dbReference type="EC" id="3.5.1.23" evidence="5"/>
<dbReference type="PANTHER" id="PTHR12670">
    <property type="entry name" value="CERAMIDASE"/>
    <property type="match status" value="1"/>
</dbReference>
<comment type="similarity">
    <text evidence="1 5">Belongs to the neutral ceramidase family.</text>
</comment>
<evidence type="ECO:0000313" key="10">
    <source>
        <dbReference type="Proteomes" id="UP000243797"/>
    </source>
</evidence>
<feature type="binding site" evidence="4">
    <location>
        <position position="266"/>
    </location>
    <ligand>
        <name>Zn(2+)</name>
        <dbReference type="ChEBI" id="CHEBI:29105"/>
    </ligand>
</feature>
<organism evidence="9 10">
    <name type="scientific">Sphaceloma murrayae</name>
    <dbReference type="NCBI Taxonomy" id="2082308"/>
    <lineage>
        <taxon>Eukaryota</taxon>
        <taxon>Fungi</taxon>
        <taxon>Dikarya</taxon>
        <taxon>Ascomycota</taxon>
        <taxon>Pezizomycotina</taxon>
        <taxon>Dothideomycetes</taxon>
        <taxon>Dothideomycetidae</taxon>
        <taxon>Myriangiales</taxon>
        <taxon>Elsinoaceae</taxon>
        <taxon>Sphaceloma</taxon>
    </lineage>
</organism>